<comment type="caution">
    <text evidence="2">The sequence shown here is derived from an EMBL/GenBank/DDBJ whole genome shotgun (WGS) entry which is preliminary data.</text>
</comment>
<gene>
    <name evidence="2" type="ORF">N7450_004853</name>
</gene>
<dbReference type="EMBL" id="JAQJAC010000003">
    <property type="protein sequence ID" value="KAJ5590881.1"/>
    <property type="molecule type" value="Genomic_DNA"/>
</dbReference>
<dbReference type="Proteomes" id="UP001216150">
    <property type="component" value="Unassembled WGS sequence"/>
</dbReference>
<organism evidence="2 3">
    <name type="scientific">Penicillium hetheringtonii</name>
    <dbReference type="NCBI Taxonomy" id="911720"/>
    <lineage>
        <taxon>Eukaryota</taxon>
        <taxon>Fungi</taxon>
        <taxon>Dikarya</taxon>
        <taxon>Ascomycota</taxon>
        <taxon>Pezizomycotina</taxon>
        <taxon>Eurotiomycetes</taxon>
        <taxon>Eurotiomycetidae</taxon>
        <taxon>Eurotiales</taxon>
        <taxon>Aspergillaceae</taxon>
        <taxon>Penicillium</taxon>
    </lineage>
</organism>
<protein>
    <submittedName>
        <fullName evidence="2">Uncharacterized protein</fullName>
    </submittedName>
</protein>
<keyword evidence="3" id="KW-1185">Reference proteome</keyword>
<feature type="region of interest" description="Disordered" evidence="1">
    <location>
        <begin position="52"/>
        <end position="88"/>
    </location>
</feature>
<reference evidence="2 3" key="1">
    <citation type="journal article" date="2023" name="IMA Fungus">
        <title>Comparative genomic study of the Penicillium genus elucidates a diverse pangenome and 15 lateral gene transfer events.</title>
        <authorList>
            <person name="Petersen C."/>
            <person name="Sorensen T."/>
            <person name="Nielsen M.R."/>
            <person name="Sondergaard T.E."/>
            <person name="Sorensen J.L."/>
            <person name="Fitzpatrick D.A."/>
            <person name="Frisvad J.C."/>
            <person name="Nielsen K.L."/>
        </authorList>
    </citation>
    <scope>NUCLEOTIDE SEQUENCE [LARGE SCALE GENOMIC DNA]</scope>
    <source>
        <strain evidence="2 3">IBT 29057</strain>
    </source>
</reference>
<evidence type="ECO:0000313" key="3">
    <source>
        <dbReference type="Proteomes" id="UP001216150"/>
    </source>
</evidence>
<dbReference type="AlphaFoldDB" id="A0AAD6GTS5"/>
<proteinExistence type="predicted"/>
<name>A0AAD6GTS5_9EURO</name>
<feature type="compositionally biased region" description="Basic and acidic residues" evidence="1">
    <location>
        <begin position="74"/>
        <end position="88"/>
    </location>
</feature>
<evidence type="ECO:0000313" key="2">
    <source>
        <dbReference type="EMBL" id="KAJ5590881.1"/>
    </source>
</evidence>
<evidence type="ECO:0000256" key="1">
    <source>
        <dbReference type="SAM" id="MobiDB-lite"/>
    </source>
</evidence>
<accession>A0AAD6GTS5</accession>
<sequence length="88" mass="9801">MSLGDGAVLEQKHRDSRVGDAIILEQCQPMRIQPSFKWERRGKDHDTYHDTVIPGKDGQFVKPGDKIPPGGGIARDKDPKGEDRKGVH</sequence>